<keyword evidence="17" id="KW-1185">Reference proteome</keyword>
<evidence type="ECO:0000256" key="9">
    <source>
        <dbReference type="ARBA" id="ARBA00023136"/>
    </source>
</evidence>
<accession>A0A9P0NR46</accession>
<dbReference type="InterPro" id="IPR001375">
    <property type="entry name" value="Peptidase_S9_cat"/>
</dbReference>
<dbReference type="EMBL" id="OU899036">
    <property type="protein sequence ID" value="CAH1733155.1"/>
    <property type="molecule type" value="Genomic_DNA"/>
</dbReference>
<feature type="domain" description="Peptidase S9 prolyl oligopeptidase catalytic" evidence="14">
    <location>
        <begin position="1633"/>
        <end position="1728"/>
    </location>
</feature>
<feature type="compositionally biased region" description="Basic and acidic residues" evidence="12">
    <location>
        <begin position="1463"/>
        <end position="1477"/>
    </location>
</feature>
<feature type="compositionally biased region" description="Basic residues" evidence="12">
    <location>
        <begin position="1232"/>
        <end position="1241"/>
    </location>
</feature>
<feature type="compositionally biased region" description="Low complexity" evidence="12">
    <location>
        <begin position="1242"/>
        <end position="1257"/>
    </location>
</feature>
<keyword evidence="4 13" id="KW-0812">Transmembrane</keyword>
<feature type="compositionally biased region" description="Basic and acidic residues" evidence="12">
    <location>
        <begin position="1531"/>
        <end position="1545"/>
    </location>
</feature>
<feature type="compositionally biased region" description="Basic residues" evidence="12">
    <location>
        <begin position="1340"/>
        <end position="1349"/>
    </location>
</feature>
<feature type="compositionally biased region" description="Acidic residues" evidence="12">
    <location>
        <begin position="1362"/>
        <end position="1373"/>
    </location>
</feature>
<gene>
    <name evidence="16" type="ORF">APHIGO_LOCUS9511</name>
</gene>
<feature type="region of interest" description="Disordered" evidence="12">
    <location>
        <begin position="1736"/>
        <end position="1757"/>
    </location>
</feature>
<dbReference type="PANTHER" id="PTHR11731">
    <property type="entry name" value="PROTEASE FAMILY S9B,C DIPEPTIDYL-PEPTIDASE IV-RELATED"/>
    <property type="match status" value="1"/>
</dbReference>
<feature type="compositionally biased region" description="Basic and acidic residues" evidence="12">
    <location>
        <begin position="963"/>
        <end position="992"/>
    </location>
</feature>
<dbReference type="Gene3D" id="2.140.10.30">
    <property type="entry name" value="Dipeptidylpeptidase IV, N-terminal domain"/>
    <property type="match status" value="4"/>
</dbReference>
<evidence type="ECO:0000256" key="5">
    <source>
        <dbReference type="ARBA" id="ARBA00022801"/>
    </source>
</evidence>
<feature type="compositionally biased region" description="Low complexity" evidence="12">
    <location>
        <begin position="1222"/>
        <end position="1231"/>
    </location>
</feature>
<evidence type="ECO:0000256" key="8">
    <source>
        <dbReference type="ARBA" id="ARBA00022989"/>
    </source>
</evidence>
<dbReference type="Gene3D" id="3.40.50.1820">
    <property type="entry name" value="alpha/beta hydrolase"/>
    <property type="match status" value="1"/>
</dbReference>
<dbReference type="GO" id="GO:0012505">
    <property type="term" value="C:endomembrane system"/>
    <property type="evidence" value="ECO:0007669"/>
    <property type="project" value="UniProtKB-SubCell"/>
</dbReference>
<dbReference type="SUPFAM" id="SSF82171">
    <property type="entry name" value="DPP6 N-terminal domain-like"/>
    <property type="match status" value="1"/>
</dbReference>
<feature type="compositionally biased region" description="Basic residues" evidence="12">
    <location>
        <begin position="1825"/>
        <end position="1844"/>
    </location>
</feature>
<evidence type="ECO:0000256" key="13">
    <source>
        <dbReference type="SAM" id="Phobius"/>
    </source>
</evidence>
<keyword evidence="10" id="KW-0325">Glycoprotein</keyword>
<evidence type="ECO:0000313" key="16">
    <source>
        <dbReference type="EMBL" id="CAH1733155.1"/>
    </source>
</evidence>
<feature type="region of interest" description="Disordered" evidence="12">
    <location>
        <begin position="1153"/>
        <end position="1175"/>
    </location>
</feature>
<evidence type="ECO:0000256" key="1">
    <source>
        <dbReference type="ARBA" id="ARBA00004606"/>
    </source>
</evidence>
<feature type="compositionally biased region" description="Polar residues" evidence="12">
    <location>
        <begin position="1158"/>
        <end position="1168"/>
    </location>
</feature>
<evidence type="ECO:0000256" key="11">
    <source>
        <dbReference type="ARBA" id="ARBA00037847"/>
    </source>
</evidence>
<evidence type="ECO:0000259" key="14">
    <source>
        <dbReference type="Pfam" id="PF00326"/>
    </source>
</evidence>
<evidence type="ECO:0000256" key="10">
    <source>
        <dbReference type="ARBA" id="ARBA00023180"/>
    </source>
</evidence>
<dbReference type="GO" id="GO:0004177">
    <property type="term" value="F:aminopeptidase activity"/>
    <property type="evidence" value="ECO:0007669"/>
    <property type="project" value="UniProtKB-KW"/>
</dbReference>
<feature type="compositionally biased region" description="Low complexity" evidence="12">
    <location>
        <begin position="1515"/>
        <end position="1524"/>
    </location>
</feature>
<dbReference type="PANTHER" id="PTHR11731:SF200">
    <property type="entry name" value="DIPEPTIDYL PEPTIDASE 10, ISOFORM B"/>
    <property type="match status" value="1"/>
</dbReference>
<dbReference type="GO" id="GO:0005886">
    <property type="term" value="C:plasma membrane"/>
    <property type="evidence" value="ECO:0007669"/>
    <property type="project" value="TreeGrafter"/>
</dbReference>
<feature type="compositionally biased region" description="Low complexity" evidence="12">
    <location>
        <begin position="1318"/>
        <end position="1328"/>
    </location>
</feature>
<keyword evidence="2" id="KW-0031">Aminopeptidase</keyword>
<feature type="compositionally biased region" description="Polar residues" evidence="12">
    <location>
        <begin position="2031"/>
        <end position="2041"/>
    </location>
</feature>
<dbReference type="InterPro" id="IPR029058">
    <property type="entry name" value="AB_hydrolase_fold"/>
</dbReference>
<feature type="compositionally biased region" description="Acidic residues" evidence="12">
    <location>
        <begin position="993"/>
        <end position="1005"/>
    </location>
</feature>
<feature type="compositionally biased region" description="Polar residues" evidence="12">
    <location>
        <begin position="1743"/>
        <end position="1752"/>
    </location>
</feature>
<protein>
    <recommendedName>
        <fullName evidence="18">Dipeptidylpeptidase IV N-terminal domain-containing protein</fullName>
    </recommendedName>
</protein>
<evidence type="ECO:0000256" key="4">
    <source>
        <dbReference type="ARBA" id="ARBA00022692"/>
    </source>
</evidence>
<dbReference type="GO" id="GO:0008236">
    <property type="term" value="F:serine-type peptidase activity"/>
    <property type="evidence" value="ECO:0007669"/>
    <property type="project" value="UniProtKB-KW"/>
</dbReference>
<feature type="domain" description="Dipeptidylpeptidase IV N-terminal" evidence="15">
    <location>
        <begin position="317"/>
        <end position="399"/>
    </location>
</feature>
<dbReference type="GO" id="GO:0006508">
    <property type="term" value="P:proteolysis"/>
    <property type="evidence" value="ECO:0007669"/>
    <property type="project" value="UniProtKB-KW"/>
</dbReference>
<feature type="compositionally biased region" description="Basic residues" evidence="12">
    <location>
        <begin position="1261"/>
        <end position="1276"/>
    </location>
</feature>
<feature type="compositionally biased region" description="Basic residues" evidence="12">
    <location>
        <begin position="631"/>
        <end position="642"/>
    </location>
</feature>
<feature type="region of interest" description="Disordered" evidence="12">
    <location>
        <begin position="286"/>
        <end position="327"/>
    </location>
</feature>
<evidence type="ECO:0000259" key="15">
    <source>
        <dbReference type="Pfam" id="PF00930"/>
    </source>
</evidence>
<evidence type="ECO:0000256" key="12">
    <source>
        <dbReference type="SAM" id="MobiDB-lite"/>
    </source>
</evidence>
<feature type="compositionally biased region" description="Acidic residues" evidence="12">
    <location>
        <begin position="1969"/>
        <end position="2009"/>
    </location>
</feature>
<feature type="domain" description="Dipeptidylpeptidase IV N-terminal" evidence="15">
    <location>
        <begin position="858"/>
        <end position="931"/>
    </location>
</feature>
<dbReference type="Pfam" id="PF00930">
    <property type="entry name" value="DPPIV_N"/>
    <property type="match status" value="3"/>
</dbReference>
<feature type="region of interest" description="Disordered" evidence="12">
    <location>
        <begin position="576"/>
        <end position="674"/>
    </location>
</feature>
<comment type="subcellular location">
    <subcellularLocation>
        <location evidence="11">Endomembrane system</location>
        <topology evidence="11">Single-pass membrane protein</topology>
    </subcellularLocation>
    <subcellularLocation>
        <location evidence="1">Membrane</location>
        <topology evidence="1">Single-pass type II membrane protein</topology>
    </subcellularLocation>
</comment>
<keyword evidence="5" id="KW-0378">Hydrolase</keyword>
<feature type="region of interest" description="Disordered" evidence="12">
    <location>
        <begin position="963"/>
        <end position="1021"/>
    </location>
</feature>
<feature type="compositionally biased region" description="Gly residues" evidence="12">
    <location>
        <begin position="1882"/>
        <end position="1894"/>
    </location>
</feature>
<feature type="compositionally biased region" description="Basic residues" evidence="12">
    <location>
        <begin position="411"/>
        <end position="427"/>
    </location>
</feature>
<evidence type="ECO:0000313" key="17">
    <source>
        <dbReference type="Proteomes" id="UP001154329"/>
    </source>
</evidence>
<keyword evidence="9 13" id="KW-0472">Membrane</keyword>
<evidence type="ECO:0000256" key="3">
    <source>
        <dbReference type="ARBA" id="ARBA00022670"/>
    </source>
</evidence>
<feature type="region of interest" description="Disordered" evidence="12">
    <location>
        <begin position="1312"/>
        <end position="1378"/>
    </location>
</feature>
<dbReference type="SUPFAM" id="SSF53474">
    <property type="entry name" value="alpha/beta-Hydrolases"/>
    <property type="match status" value="1"/>
</dbReference>
<feature type="compositionally biased region" description="Polar residues" evidence="12">
    <location>
        <begin position="1905"/>
        <end position="1916"/>
    </location>
</feature>
<dbReference type="InterPro" id="IPR002469">
    <property type="entry name" value="Peptidase_S9B_N"/>
</dbReference>
<feature type="region of interest" description="Disordered" evidence="12">
    <location>
        <begin position="1448"/>
        <end position="1561"/>
    </location>
</feature>
<keyword evidence="7" id="KW-0735">Signal-anchor</keyword>
<dbReference type="InterPro" id="IPR050278">
    <property type="entry name" value="Serine_Prot_S9B/DPPIV"/>
</dbReference>
<name>A0A9P0NR46_APHGO</name>
<evidence type="ECO:0000256" key="2">
    <source>
        <dbReference type="ARBA" id="ARBA00022438"/>
    </source>
</evidence>
<feature type="compositionally biased region" description="Basic and acidic residues" evidence="12">
    <location>
        <begin position="605"/>
        <end position="615"/>
    </location>
</feature>
<feature type="compositionally biased region" description="Acidic residues" evidence="12">
    <location>
        <begin position="1492"/>
        <end position="1514"/>
    </location>
</feature>
<keyword evidence="6" id="KW-0720">Serine protease</keyword>
<feature type="transmembrane region" description="Helical" evidence="13">
    <location>
        <begin position="34"/>
        <end position="55"/>
    </location>
</feature>
<feature type="region of interest" description="Disordered" evidence="12">
    <location>
        <begin position="395"/>
        <end position="441"/>
    </location>
</feature>
<feature type="region of interest" description="Disordered" evidence="12">
    <location>
        <begin position="1820"/>
        <end position="1918"/>
    </location>
</feature>
<evidence type="ECO:0000256" key="7">
    <source>
        <dbReference type="ARBA" id="ARBA00022968"/>
    </source>
</evidence>
<reference evidence="16" key="2">
    <citation type="submission" date="2022-10" db="EMBL/GenBank/DDBJ databases">
        <authorList>
            <consortium name="ENA_rothamsted_submissions"/>
            <consortium name="culmorum"/>
            <person name="King R."/>
        </authorList>
    </citation>
    <scope>NUCLEOTIDE SEQUENCE</scope>
</reference>
<dbReference type="Pfam" id="PF00326">
    <property type="entry name" value="Peptidase_S9"/>
    <property type="match status" value="1"/>
</dbReference>
<feature type="compositionally biased region" description="Basic and acidic residues" evidence="12">
    <location>
        <begin position="1845"/>
        <end position="1872"/>
    </location>
</feature>
<dbReference type="GO" id="GO:0008239">
    <property type="term" value="F:dipeptidyl-peptidase activity"/>
    <property type="evidence" value="ECO:0007669"/>
    <property type="project" value="TreeGrafter"/>
</dbReference>
<feature type="domain" description="Dipeptidylpeptidase IV N-terminal" evidence="15">
    <location>
        <begin position="435"/>
        <end position="554"/>
    </location>
</feature>
<feature type="region of interest" description="Disordered" evidence="12">
    <location>
        <begin position="1962"/>
        <end position="2041"/>
    </location>
</feature>
<evidence type="ECO:0008006" key="18">
    <source>
        <dbReference type="Google" id="ProtNLM"/>
    </source>
</evidence>
<feature type="compositionally biased region" description="Polar residues" evidence="12">
    <location>
        <begin position="616"/>
        <end position="626"/>
    </location>
</feature>
<sequence>MATEYRQRPGMGDHFDDEDLVMSSAQQRRNWRGILIALMVIVAVLAMIVTSVVLLTPPQPEELLDSYSDLENGDRTGSDYYYNQRANDELWWRHRGMRTLRLSDILSDSANIKVFNGTWISGTEIFYVTGSGDLAIMEIMADGITQTTRRIMSKKMLQKLKGLLVSFELSPDRNHVLIGHQAKKLFRYSKRARYTVYTVSTRQMTPVTLEVHGNYGNETTFTDLQPYLLHAQWHKISTTTEKSVESMALIVVYRYDVFYIPWSMKISTTTPSTNIGKTNVTVNSQTSNVTNSSLTPLSTPSLNDKYDDGDDNNTSSNNMTWKPWPHGPVRRITTSGAGTSVATGVVSNGVADYLYEMEILKRSPAIWASSGRYLMYATFDDRRVGEYKYSVYTKSGQQRDDVDEGDAEKHSKQRKLKRRRRRSRRNSKSAETPDMTEDDGTSDYYLYPRIRTLKYPKANTPNPVVTLSVIVNLDQLENPQIQPKIRILTPPPIFQYTNSDYYFTAVQWVNDGGVGGGSGNLEIDDDKSGASAAEVCVVWLNRAQNTSVTTLCKSPMWICQETQVINAVGAVGGGSGIRGGQGSEPFNSDHARRRYRRNGNGSQKSSHEVSHDLEKNNSINASSSNQEDNRRRRQSHQHGQHKHGGEHQHNGHHSRRRRDGYVNTGSYEVPRGRYGGWVDATVGGAGGGVPSTGGGVSDGDYRVVSSTTWWSGGPNINDGGENFVGDDGYAGIAGFGNTGTGAMYSMATLVRKGWETGDKELTPRAPVFAADGQGYVSVAPVRDDEHNDSDDQDSEGGVRLRRPTVKHTQSSRERNSKSRLQSSIGKYYAQVVAVNITKKLLAPLTFGEFDDDNDSDKEEKKKSKVNTKSWTVVRILAWDQRTDMIYFLGIPSGRGTPHHRHLYAVKFTSASSSTINTDAGYRMGHYHQQQFRKTYRHSNRSRPICLSCDIGLTDNVRRRERREFAGKQNRMDEARDDRLRQQQRERWENRKEEEEDNEEEAATAEEAERRQQRNRRQQQREIQNRGLLRHCTYFDAQFSRDGSHYALICLGPSVPYVTLHRIISDEINNADDGSGSGDEPDNIPLTTQKTPQESSYSFELIALLENNTRLQDKYTNRVLLPGTRTFQLRLSGGRKLTTSGGLHFNDPLAAADYYSNGGDHQQQFSTNNKRPDSDPLTVAQVRLYLPLGVYDPEADPRPEFMSNHIRKTGKSDNVDVNNIEVTTKTSDSSSSKHSRRRRRRSSSSSSSTHDNNDNSGDGSKRQRRPRKKQRQHRFKKLYPMLVVVNSDPGSQAITDRFADRLGYTTGLLCSGSLGRTLSSSNGRTSASSRYGGNEWDRQRQRGRRGRRSPTTRYYSSGHSDDYNDDSYDYDQNNDDNTNNNEYVVAVIDTGRGTWARGYESLLALNYGDVNDGYGDDSGEGDVGTGGLLGSADLRDQLEAVEYLLSSSTATSDSFKDSGQGYYSEDRPRGSGSRDRSRWFSPTSQSNRRYYSDDDDYYNGGEEYDDSNDNNDNEDYYYYYYSNDGDNGDYGDDNRGDNFYRDDGGKRSRRDRRSASDTKANSEALRLPYVDASRVALLGGGPTSPSTPSSIYGGYAATRMALWQTIYGGAPIEKKSDESGDRGNRKEPVAIRSSFKCAVTMAPVCSWRLYVSAFAERYYGYYGENDRDNWMSYDRSDLIPLTPSFNDSSLSPSSSGKGINLLVMHGTADTTIHPQNSMMLVRGVMQQQQQQFISNGFGSGIGRRNNNSTTSGGRATGGFPTRIGAIRISQLVMPDADLSNSRMAIDVEKGSPIDHHHQLLHSIFGHVTQYLATECFTSIGDGNRGRGFRTRNRRLRKRRRRRWRAGNRDPEKLEDQQQQKWGDEHQEHQRNDKSNSGTSNENSGGGGGGGGGDRSSGGRYRRHNIDSNQKIPESSLKNDMVVVKTQVSDANGDNIKKNISRLNGYLGNVTILNNTKNKNNIASKRKKIDDDDETEEYDVEDDENEESDDEYYDEDDNDEEDDDDDDDDFDATMCKNAPCLLRNRTPGPRVHQNISPDPLSQR</sequence>
<feature type="region of interest" description="Disordered" evidence="12">
    <location>
        <begin position="780"/>
        <end position="819"/>
    </location>
</feature>
<keyword evidence="8 13" id="KW-1133">Transmembrane helix</keyword>
<proteinExistence type="predicted"/>
<feature type="region of interest" description="Disordered" evidence="12">
    <location>
        <begin position="1068"/>
        <end position="1091"/>
    </location>
</feature>
<keyword evidence="3" id="KW-0645">Protease</keyword>
<evidence type="ECO:0000256" key="6">
    <source>
        <dbReference type="ARBA" id="ARBA00022825"/>
    </source>
</evidence>
<reference evidence="16" key="1">
    <citation type="submission" date="2022-02" db="EMBL/GenBank/DDBJ databases">
        <authorList>
            <person name="King R."/>
        </authorList>
    </citation>
    <scope>NUCLEOTIDE SEQUENCE</scope>
</reference>
<dbReference type="Proteomes" id="UP001154329">
    <property type="component" value="Chromosome 3"/>
</dbReference>
<feature type="compositionally biased region" description="Low complexity" evidence="12">
    <location>
        <begin position="286"/>
        <end position="303"/>
    </location>
</feature>
<organism evidence="16 17">
    <name type="scientific">Aphis gossypii</name>
    <name type="common">Cotton aphid</name>
    <dbReference type="NCBI Taxonomy" id="80765"/>
    <lineage>
        <taxon>Eukaryota</taxon>
        <taxon>Metazoa</taxon>
        <taxon>Ecdysozoa</taxon>
        <taxon>Arthropoda</taxon>
        <taxon>Hexapoda</taxon>
        <taxon>Insecta</taxon>
        <taxon>Pterygota</taxon>
        <taxon>Neoptera</taxon>
        <taxon>Paraneoptera</taxon>
        <taxon>Hemiptera</taxon>
        <taxon>Sternorrhyncha</taxon>
        <taxon>Aphidomorpha</taxon>
        <taxon>Aphidoidea</taxon>
        <taxon>Aphididae</taxon>
        <taxon>Aphidini</taxon>
        <taxon>Aphis</taxon>
        <taxon>Aphis</taxon>
    </lineage>
</organism>
<feature type="region of interest" description="Disordered" evidence="12">
    <location>
        <begin position="1190"/>
        <end position="1276"/>
    </location>
</feature>